<dbReference type="EMBL" id="VUJU01014836">
    <property type="protein sequence ID" value="KAF0699904.1"/>
    <property type="molecule type" value="Genomic_DNA"/>
</dbReference>
<dbReference type="GO" id="GO:0003676">
    <property type="term" value="F:nucleic acid binding"/>
    <property type="evidence" value="ECO:0007669"/>
    <property type="project" value="InterPro"/>
</dbReference>
<evidence type="ECO:0000313" key="2">
    <source>
        <dbReference type="Proteomes" id="UP000478052"/>
    </source>
</evidence>
<feature type="non-terminal residue" evidence="1">
    <location>
        <position position="237"/>
    </location>
</feature>
<reference evidence="1 2" key="1">
    <citation type="submission" date="2019-08" db="EMBL/GenBank/DDBJ databases">
        <title>Whole genome of Aphis craccivora.</title>
        <authorList>
            <person name="Voronova N.V."/>
            <person name="Shulinski R.S."/>
            <person name="Bandarenka Y.V."/>
            <person name="Zhorov D.G."/>
            <person name="Warner D."/>
        </authorList>
    </citation>
    <scope>NUCLEOTIDE SEQUENCE [LARGE SCALE GENOMIC DNA]</scope>
    <source>
        <strain evidence="1">180601</strain>
        <tissue evidence="1">Whole Body</tissue>
    </source>
</reference>
<accession>A0A6G0VN95</accession>
<proteinExistence type="predicted"/>
<name>A0A6G0VN95_APHCR</name>
<dbReference type="SUPFAM" id="SSF53098">
    <property type="entry name" value="Ribonuclease H-like"/>
    <property type="match status" value="1"/>
</dbReference>
<evidence type="ECO:0000313" key="1">
    <source>
        <dbReference type="EMBL" id="KAF0699904.1"/>
    </source>
</evidence>
<dbReference type="InterPro" id="IPR036397">
    <property type="entry name" value="RNaseH_sf"/>
</dbReference>
<organism evidence="1 2">
    <name type="scientific">Aphis craccivora</name>
    <name type="common">Cowpea aphid</name>
    <dbReference type="NCBI Taxonomy" id="307492"/>
    <lineage>
        <taxon>Eukaryota</taxon>
        <taxon>Metazoa</taxon>
        <taxon>Ecdysozoa</taxon>
        <taxon>Arthropoda</taxon>
        <taxon>Hexapoda</taxon>
        <taxon>Insecta</taxon>
        <taxon>Pterygota</taxon>
        <taxon>Neoptera</taxon>
        <taxon>Paraneoptera</taxon>
        <taxon>Hemiptera</taxon>
        <taxon>Sternorrhyncha</taxon>
        <taxon>Aphidomorpha</taxon>
        <taxon>Aphidoidea</taxon>
        <taxon>Aphididae</taxon>
        <taxon>Aphidini</taxon>
        <taxon>Aphis</taxon>
        <taxon>Aphis</taxon>
    </lineage>
</organism>
<dbReference type="CDD" id="cd09276">
    <property type="entry name" value="Rnase_HI_RT_non_LTR"/>
    <property type="match status" value="1"/>
</dbReference>
<comment type="caution">
    <text evidence="1">The sequence shown here is derived from an EMBL/GenBank/DDBJ whole genome shotgun (WGS) entry which is preliminary data.</text>
</comment>
<keyword evidence="2" id="KW-1185">Reference proteome</keyword>
<protein>
    <submittedName>
        <fullName evidence="1">Uncharacterized protein</fullName>
    </submittedName>
</protein>
<dbReference type="Proteomes" id="UP000478052">
    <property type="component" value="Unassembled WGS sequence"/>
</dbReference>
<dbReference type="OrthoDB" id="6497161at2759"/>
<gene>
    <name evidence="1" type="ORF">FWK35_00035906</name>
</gene>
<dbReference type="InterPro" id="IPR012337">
    <property type="entry name" value="RNaseH-like_sf"/>
</dbReference>
<dbReference type="Gene3D" id="3.30.420.10">
    <property type="entry name" value="Ribonuclease H-like superfamily/Ribonuclease H"/>
    <property type="match status" value="1"/>
</dbReference>
<dbReference type="AlphaFoldDB" id="A0A6G0VN95"/>
<sequence length="237" mass="27594">MAIITDTIVSHIDSIFCYAVELPLKLQREKDILIYGIKRKSTPNHIGYNSIFQNQNINPTNIIRKKITPLHDTFSHLCTKFKIHTSIKNKITFQKFPPWLWKIQLNTELTQYNKHETNPTVIISHFKEIIQNKYSNFSQIYTDASKSQHGTGFAIIKDETKILHKLPQESRIFTAENYALLEAIRYINLTSSNNNILIVNDSFSALQALQNPFSTNEITQNIQSELYSTKKNIEFMW</sequence>